<dbReference type="GO" id="GO:0006952">
    <property type="term" value="P:defense response"/>
    <property type="evidence" value="ECO:0007669"/>
    <property type="project" value="UniProtKB-KW"/>
</dbReference>
<organism evidence="2 3">
    <name type="scientific">Morus notabilis</name>
    <dbReference type="NCBI Taxonomy" id="981085"/>
    <lineage>
        <taxon>Eukaryota</taxon>
        <taxon>Viridiplantae</taxon>
        <taxon>Streptophyta</taxon>
        <taxon>Embryophyta</taxon>
        <taxon>Tracheophyta</taxon>
        <taxon>Spermatophyta</taxon>
        <taxon>Magnoliopsida</taxon>
        <taxon>eudicotyledons</taxon>
        <taxon>Gunneridae</taxon>
        <taxon>Pentapetalae</taxon>
        <taxon>rosids</taxon>
        <taxon>fabids</taxon>
        <taxon>Rosales</taxon>
        <taxon>Moraceae</taxon>
        <taxon>Moreae</taxon>
        <taxon>Morus</taxon>
    </lineage>
</organism>
<dbReference type="SUPFAM" id="SSF52047">
    <property type="entry name" value="RNI-like"/>
    <property type="match status" value="1"/>
</dbReference>
<keyword evidence="3" id="KW-1185">Reference proteome</keyword>
<dbReference type="STRING" id="981085.W9S9R8"/>
<gene>
    <name evidence="2" type="ORF">L484_007941</name>
</gene>
<dbReference type="Gene3D" id="3.80.10.10">
    <property type="entry name" value="Ribonuclease Inhibitor"/>
    <property type="match status" value="1"/>
</dbReference>
<reference evidence="3" key="1">
    <citation type="submission" date="2013-01" db="EMBL/GenBank/DDBJ databases">
        <title>Draft Genome Sequence of a Mulberry Tree, Morus notabilis C.K. Schneid.</title>
        <authorList>
            <person name="He N."/>
            <person name="Zhao S."/>
        </authorList>
    </citation>
    <scope>NUCLEOTIDE SEQUENCE</scope>
</reference>
<name>W9S9R8_9ROSA</name>
<dbReference type="PANTHER" id="PTHR36766:SF40">
    <property type="entry name" value="DISEASE RESISTANCE PROTEIN RGA3"/>
    <property type="match status" value="1"/>
</dbReference>
<dbReference type="AlphaFoldDB" id="W9S9R8"/>
<dbReference type="Proteomes" id="UP000030645">
    <property type="component" value="Unassembled WGS sequence"/>
</dbReference>
<accession>W9S9R8</accession>
<dbReference type="EMBL" id="KE345197">
    <property type="protein sequence ID" value="EXB95297.1"/>
    <property type="molecule type" value="Genomic_DNA"/>
</dbReference>
<dbReference type="eggNOG" id="ENOG502SW44">
    <property type="taxonomic scope" value="Eukaryota"/>
</dbReference>
<sequence length="238" mass="26608">MSKLQILAAVASLPFPQGVTRTPSHGIASAKELVARSECNKDHMFPHLSKLFIEDCPELVSFPLFPTLEEGLVPDSCSSKPFQETLMVKAKDMRFQTCTRAYEASSSTSVNARSSSFLSPLSKLKNLSIVGIEELDDEKADEIMLQKITSLQEIHIWRCNFTILQERIIELKLLKKLSISICPNLKSLPEKIGSLTSLQTLEIKGCPALLHRCQRKAGADWDKISHIPDLRLDMSSRN</sequence>
<protein>
    <submittedName>
        <fullName evidence="2">Uncharacterized protein</fullName>
    </submittedName>
</protein>
<keyword evidence="1" id="KW-0611">Plant defense</keyword>
<proteinExistence type="predicted"/>
<dbReference type="InterPro" id="IPR032675">
    <property type="entry name" value="LRR_dom_sf"/>
</dbReference>
<evidence type="ECO:0000313" key="2">
    <source>
        <dbReference type="EMBL" id="EXB95297.1"/>
    </source>
</evidence>
<dbReference type="PANTHER" id="PTHR36766">
    <property type="entry name" value="PLANT BROAD-SPECTRUM MILDEW RESISTANCE PROTEIN RPW8"/>
    <property type="match status" value="1"/>
</dbReference>
<evidence type="ECO:0000256" key="1">
    <source>
        <dbReference type="ARBA" id="ARBA00022821"/>
    </source>
</evidence>
<evidence type="ECO:0000313" key="3">
    <source>
        <dbReference type="Proteomes" id="UP000030645"/>
    </source>
</evidence>